<protein>
    <submittedName>
        <fullName evidence="2">Uncharacterized protein</fullName>
    </submittedName>
</protein>
<sequence length="441" mass="46251">GVPGNRVGPMTSQRGHRAPRCPWGREPETLTMNFDQKAGEIPGKFSHQWRRTLDPWRPEAEATCDFPVTSQGAGRAGGRAAGVGWLLAGGMAGLGRQAGWWRPAWRTQAQSLLPARAGATPSRRDRSGRPGPHQVPGARCFSVRVLPTAPLFTIGSHAPHPWRAPSPKAPTVRPHPRSGTPATSAPMTLPPPQRGVADRVVPERKPRHPERLQPGAGLPGGSWGGGGGGAPEGGACGDFDLQWPSPADYQPPGPPACLAFSFGGRLAPGPPEAQAHLGMLQAWGPSVDGVSSIAYDILPGCRLPGPCPPAFCVSRSPLLASWVGSCKEPAPWARLPMAWRTATTLTSPPHTGVVIQGLRRPKCHDTGPFCALSSPVGASPAACGGSCLCTNFPRGPPCVTQALGQAPFSVSSKLNPFKQSPPKSCSRGVGVIPFRREAEDK</sequence>
<reference evidence="3" key="1">
    <citation type="journal article" date="2019" name="IScience">
        <title>Narwhal Genome Reveals Long-Term Low Genetic Diversity despite Current Large Abundance Size.</title>
        <authorList>
            <person name="Westbury M.V."/>
            <person name="Petersen B."/>
            <person name="Garde E."/>
            <person name="Heide-Jorgensen M.P."/>
            <person name="Lorenzen E.D."/>
        </authorList>
    </citation>
    <scope>NUCLEOTIDE SEQUENCE [LARGE SCALE GENOMIC DNA]</scope>
</reference>
<evidence type="ECO:0000313" key="3">
    <source>
        <dbReference type="Proteomes" id="UP000308365"/>
    </source>
</evidence>
<feature type="region of interest" description="Disordered" evidence="1">
    <location>
        <begin position="155"/>
        <end position="250"/>
    </location>
</feature>
<name>A0A4U1FR58_MONMO</name>
<feature type="non-terminal residue" evidence="2">
    <location>
        <position position="1"/>
    </location>
</feature>
<comment type="caution">
    <text evidence="2">The sequence shown here is derived from an EMBL/GenBank/DDBJ whole genome shotgun (WGS) entry which is preliminary data.</text>
</comment>
<dbReference type="Proteomes" id="UP000308365">
    <property type="component" value="Unassembled WGS sequence"/>
</dbReference>
<evidence type="ECO:0000313" key="2">
    <source>
        <dbReference type="EMBL" id="TKC51686.1"/>
    </source>
</evidence>
<evidence type="ECO:0000256" key="1">
    <source>
        <dbReference type="SAM" id="MobiDB-lite"/>
    </source>
</evidence>
<dbReference type="AlphaFoldDB" id="A0A4U1FR58"/>
<accession>A0A4U1FR58</accession>
<organism evidence="2 3">
    <name type="scientific">Monodon monoceros</name>
    <name type="common">Narwhal</name>
    <name type="synonym">Ceratodon monodon</name>
    <dbReference type="NCBI Taxonomy" id="40151"/>
    <lineage>
        <taxon>Eukaryota</taxon>
        <taxon>Metazoa</taxon>
        <taxon>Chordata</taxon>
        <taxon>Craniata</taxon>
        <taxon>Vertebrata</taxon>
        <taxon>Euteleostomi</taxon>
        <taxon>Mammalia</taxon>
        <taxon>Eutheria</taxon>
        <taxon>Laurasiatheria</taxon>
        <taxon>Artiodactyla</taxon>
        <taxon>Whippomorpha</taxon>
        <taxon>Cetacea</taxon>
        <taxon>Odontoceti</taxon>
        <taxon>Monodontidae</taxon>
        <taxon>Monodon</taxon>
    </lineage>
</organism>
<proteinExistence type="predicted"/>
<feature type="region of interest" description="Disordered" evidence="1">
    <location>
        <begin position="1"/>
        <end position="26"/>
    </location>
</feature>
<dbReference type="EMBL" id="RWIC01000047">
    <property type="protein sequence ID" value="TKC51686.1"/>
    <property type="molecule type" value="Genomic_DNA"/>
</dbReference>
<feature type="compositionally biased region" description="Gly residues" evidence="1">
    <location>
        <begin position="217"/>
        <end position="236"/>
    </location>
</feature>
<feature type="region of interest" description="Disordered" evidence="1">
    <location>
        <begin position="112"/>
        <end position="139"/>
    </location>
</feature>
<gene>
    <name evidence="2" type="ORF">EI555_013256</name>
</gene>